<dbReference type="EMBL" id="DMDD01000147">
    <property type="protein sequence ID" value="HAF72592.1"/>
    <property type="molecule type" value="Genomic_DNA"/>
</dbReference>
<dbReference type="AlphaFoldDB" id="A0A3B9QUG2"/>
<keyword evidence="2 7" id="KW-0813">Transport</keyword>
<evidence type="ECO:0000256" key="3">
    <source>
        <dbReference type="ARBA" id="ARBA00022475"/>
    </source>
</evidence>
<keyword evidence="3" id="KW-1003">Cell membrane</keyword>
<gene>
    <name evidence="9" type="ORF">DCL06_06635</name>
</gene>
<dbReference type="InterPro" id="IPR050366">
    <property type="entry name" value="BP-dependent_transpt_permease"/>
</dbReference>
<protein>
    <submittedName>
        <fullName evidence="9">Peptide ABC transporter permease</fullName>
    </submittedName>
</protein>
<comment type="caution">
    <text evidence="9">The sequence shown here is derived from an EMBL/GenBank/DDBJ whole genome shotgun (WGS) entry which is preliminary data.</text>
</comment>
<dbReference type="SUPFAM" id="SSF161098">
    <property type="entry name" value="MetI-like"/>
    <property type="match status" value="1"/>
</dbReference>
<feature type="transmembrane region" description="Helical" evidence="7">
    <location>
        <begin position="110"/>
        <end position="133"/>
    </location>
</feature>
<accession>A0A3B9QUG2</accession>
<dbReference type="CDD" id="cd06261">
    <property type="entry name" value="TM_PBP2"/>
    <property type="match status" value="1"/>
</dbReference>
<evidence type="ECO:0000256" key="1">
    <source>
        <dbReference type="ARBA" id="ARBA00004651"/>
    </source>
</evidence>
<feature type="transmembrane region" description="Helical" evidence="7">
    <location>
        <begin position="12"/>
        <end position="31"/>
    </location>
</feature>
<proteinExistence type="inferred from homology"/>
<evidence type="ECO:0000256" key="5">
    <source>
        <dbReference type="ARBA" id="ARBA00022989"/>
    </source>
</evidence>
<comment type="similarity">
    <text evidence="7">Belongs to the binding-protein-dependent transport system permease family.</text>
</comment>
<dbReference type="PROSITE" id="PS50928">
    <property type="entry name" value="ABC_TM1"/>
    <property type="match status" value="1"/>
</dbReference>
<comment type="subcellular location">
    <subcellularLocation>
        <location evidence="1 7">Cell membrane</location>
        <topology evidence="1 7">Multi-pass membrane protein</topology>
    </subcellularLocation>
</comment>
<evidence type="ECO:0000313" key="9">
    <source>
        <dbReference type="EMBL" id="HAF72592.1"/>
    </source>
</evidence>
<evidence type="ECO:0000256" key="6">
    <source>
        <dbReference type="ARBA" id="ARBA00023136"/>
    </source>
</evidence>
<name>A0A3B9QUG2_9CORY</name>
<dbReference type="InterPro" id="IPR000515">
    <property type="entry name" value="MetI-like"/>
</dbReference>
<keyword evidence="5 7" id="KW-1133">Transmembrane helix</keyword>
<keyword evidence="6 7" id="KW-0472">Membrane</keyword>
<dbReference type="GO" id="GO:0005886">
    <property type="term" value="C:plasma membrane"/>
    <property type="evidence" value="ECO:0007669"/>
    <property type="project" value="UniProtKB-SubCell"/>
</dbReference>
<organism evidence="9 10">
    <name type="scientific">Corynebacterium variabile</name>
    <dbReference type="NCBI Taxonomy" id="1727"/>
    <lineage>
        <taxon>Bacteria</taxon>
        <taxon>Bacillati</taxon>
        <taxon>Actinomycetota</taxon>
        <taxon>Actinomycetes</taxon>
        <taxon>Mycobacteriales</taxon>
        <taxon>Corynebacteriaceae</taxon>
        <taxon>Corynebacterium</taxon>
    </lineage>
</organism>
<reference evidence="9 10" key="1">
    <citation type="journal article" date="2018" name="Nat. Biotechnol.">
        <title>A standardized bacterial taxonomy based on genome phylogeny substantially revises the tree of life.</title>
        <authorList>
            <person name="Parks D.H."/>
            <person name="Chuvochina M."/>
            <person name="Waite D.W."/>
            <person name="Rinke C."/>
            <person name="Skarshewski A."/>
            <person name="Chaumeil P.A."/>
            <person name="Hugenholtz P."/>
        </authorList>
    </citation>
    <scope>NUCLEOTIDE SEQUENCE [LARGE SCALE GENOMIC DNA]</scope>
    <source>
        <strain evidence="9">UBA9851</strain>
    </source>
</reference>
<dbReference type="Proteomes" id="UP000260925">
    <property type="component" value="Unassembled WGS sequence"/>
</dbReference>
<evidence type="ECO:0000313" key="10">
    <source>
        <dbReference type="Proteomes" id="UP000260925"/>
    </source>
</evidence>
<feature type="transmembrane region" description="Helical" evidence="7">
    <location>
        <begin position="241"/>
        <end position="263"/>
    </location>
</feature>
<keyword evidence="4 7" id="KW-0812">Transmembrane</keyword>
<dbReference type="PANTHER" id="PTHR43386">
    <property type="entry name" value="OLIGOPEPTIDE TRANSPORT SYSTEM PERMEASE PROTEIN APPC"/>
    <property type="match status" value="1"/>
</dbReference>
<feature type="transmembrane region" description="Helical" evidence="7">
    <location>
        <begin position="75"/>
        <end position="98"/>
    </location>
</feature>
<evidence type="ECO:0000259" key="8">
    <source>
        <dbReference type="PROSITE" id="PS50928"/>
    </source>
</evidence>
<evidence type="ECO:0000256" key="4">
    <source>
        <dbReference type="ARBA" id="ARBA00022692"/>
    </source>
</evidence>
<evidence type="ECO:0000256" key="7">
    <source>
        <dbReference type="RuleBase" id="RU363032"/>
    </source>
</evidence>
<dbReference type="Pfam" id="PF00528">
    <property type="entry name" value="BPD_transp_1"/>
    <property type="match status" value="1"/>
</dbReference>
<feature type="transmembrane region" description="Helical" evidence="7">
    <location>
        <begin position="196"/>
        <end position="221"/>
    </location>
</feature>
<dbReference type="GO" id="GO:0055085">
    <property type="term" value="P:transmembrane transport"/>
    <property type="evidence" value="ECO:0007669"/>
    <property type="project" value="InterPro"/>
</dbReference>
<dbReference type="InterPro" id="IPR035906">
    <property type="entry name" value="MetI-like_sf"/>
</dbReference>
<feature type="domain" description="ABC transmembrane type-1" evidence="8">
    <location>
        <begin position="71"/>
        <end position="264"/>
    </location>
</feature>
<dbReference type="PANTHER" id="PTHR43386:SF1">
    <property type="entry name" value="D,D-DIPEPTIDE TRANSPORT SYSTEM PERMEASE PROTEIN DDPC-RELATED"/>
    <property type="match status" value="1"/>
</dbReference>
<dbReference type="Gene3D" id="1.10.3720.10">
    <property type="entry name" value="MetI-like"/>
    <property type="match status" value="1"/>
</dbReference>
<sequence length="276" mass="28863">MKTLTRSRPGVWIAGLIVLLAVAWALVPGLFASGDPTESGTTEPLLAPSGDHWFGTDSVGRDLYTRVVWGARHSLSGALVAVLVGMVVGTLLGLVAGSVRGGRNGWLDTLIMRIVDVLLSIPALLLSLSVIILLGYGTMNAAIAVGVTNVAMFARLARSEVLGVAAADFVEAAYGSGGTAWSVLWRHILPNSLTPVLALAALQFGSAILQLSTLGFLGYGAPPPTPEWGLIISEGRDFIATSWWLSVLPGLAIVLVVLATNYLSQALQRSGGKEIR</sequence>
<evidence type="ECO:0000256" key="2">
    <source>
        <dbReference type="ARBA" id="ARBA00022448"/>
    </source>
</evidence>